<accession>A0AAV7HGI3</accession>
<organism evidence="1 2">
    <name type="scientific">Dendrobium chrysotoxum</name>
    <name type="common">Orchid</name>
    <dbReference type="NCBI Taxonomy" id="161865"/>
    <lineage>
        <taxon>Eukaryota</taxon>
        <taxon>Viridiplantae</taxon>
        <taxon>Streptophyta</taxon>
        <taxon>Embryophyta</taxon>
        <taxon>Tracheophyta</taxon>
        <taxon>Spermatophyta</taxon>
        <taxon>Magnoliopsida</taxon>
        <taxon>Liliopsida</taxon>
        <taxon>Asparagales</taxon>
        <taxon>Orchidaceae</taxon>
        <taxon>Epidendroideae</taxon>
        <taxon>Malaxideae</taxon>
        <taxon>Dendrobiinae</taxon>
        <taxon>Dendrobium</taxon>
    </lineage>
</organism>
<keyword evidence="2" id="KW-1185">Reference proteome</keyword>
<evidence type="ECO:0000313" key="1">
    <source>
        <dbReference type="EMBL" id="KAH0466967.1"/>
    </source>
</evidence>
<dbReference type="EMBL" id="JAGFBR010000005">
    <property type="protein sequence ID" value="KAH0466967.1"/>
    <property type="molecule type" value="Genomic_DNA"/>
</dbReference>
<proteinExistence type="predicted"/>
<dbReference type="AlphaFoldDB" id="A0AAV7HGI3"/>
<evidence type="ECO:0000313" key="2">
    <source>
        <dbReference type="Proteomes" id="UP000775213"/>
    </source>
</evidence>
<reference evidence="1 2" key="1">
    <citation type="journal article" date="2021" name="Hortic Res">
        <title>Chromosome-scale assembly of the Dendrobium chrysotoxum genome enhances the understanding of orchid evolution.</title>
        <authorList>
            <person name="Zhang Y."/>
            <person name="Zhang G.Q."/>
            <person name="Zhang D."/>
            <person name="Liu X.D."/>
            <person name="Xu X.Y."/>
            <person name="Sun W.H."/>
            <person name="Yu X."/>
            <person name="Zhu X."/>
            <person name="Wang Z.W."/>
            <person name="Zhao X."/>
            <person name="Zhong W.Y."/>
            <person name="Chen H."/>
            <person name="Yin W.L."/>
            <person name="Huang T."/>
            <person name="Niu S.C."/>
            <person name="Liu Z.J."/>
        </authorList>
    </citation>
    <scope>NUCLEOTIDE SEQUENCE [LARGE SCALE GENOMIC DNA]</scope>
    <source>
        <strain evidence="1">Lindl</strain>
    </source>
</reference>
<gene>
    <name evidence="1" type="ORF">IEQ34_004205</name>
</gene>
<protein>
    <submittedName>
        <fullName evidence="1">Uncharacterized protein</fullName>
    </submittedName>
</protein>
<comment type="caution">
    <text evidence="1">The sequence shown here is derived from an EMBL/GenBank/DDBJ whole genome shotgun (WGS) entry which is preliminary data.</text>
</comment>
<dbReference type="Proteomes" id="UP000775213">
    <property type="component" value="Unassembled WGS sequence"/>
</dbReference>
<name>A0AAV7HGI3_DENCH</name>
<sequence length="90" mass="9693">MKRVLAARKEAEDLGVVEAGEADRAFETFTGAFEGGESEEGEGFYHRFFNTGRPAVIAEVSVARYYDSGDGEEVGAVGVAEFAVHEEEEG</sequence>